<reference evidence="2 3" key="1">
    <citation type="submission" date="2023-07" db="EMBL/GenBank/DDBJ databases">
        <title>Sequencing the genomes of 1000 actinobacteria strains.</title>
        <authorList>
            <person name="Klenk H.-P."/>
        </authorList>
    </citation>
    <scope>NUCLEOTIDE SEQUENCE [LARGE SCALE GENOMIC DNA]</scope>
    <source>
        <strain evidence="2 3">DSM 19426</strain>
    </source>
</reference>
<dbReference type="Proteomes" id="UP001183648">
    <property type="component" value="Unassembled WGS sequence"/>
</dbReference>
<name>A0ABU2BTI5_9ACTN</name>
<dbReference type="RefSeq" id="WP_310300690.1">
    <property type="nucleotide sequence ID" value="NZ_BAAAPS010000008.1"/>
</dbReference>
<comment type="caution">
    <text evidence="2">The sequence shown here is derived from an EMBL/GenBank/DDBJ whole genome shotgun (WGS) entry which is preliminary data.</text>
</comment>
<dbReference type="InterPro" id="IPR000182">
    <property type="entry name" value="GNAT_dom"/>
</dbReference>
<gene>
    <name evidence="2" type="ORF">J2S63_001493</name>
</gene>
<organism evidence="2 3">
    <name type="scientific">Nocardioides marmoribigeumensis</name>
    <dbReference type="NCBI Taxonomy" id="433649"/>
    <lineage>
        <taxon>Bacteria</taxon>
        <taxon>Bacillati</taxon>
        <taxon>Actinomycetota</taxon>
        <taxon>Actinomycetes</taxon>
        <taxon>Propionibacteriales</taxon>
        <taxon>Nocardioidaceae</taxon>
        <taxon>Nocardioides</taxon>
    </lineage>
</organism>
<dbReference type="CDD" id="cd04301">
    <property type="entry name" value="NAT_SF"/>
    <property type="match status" value="1"/>
</dbReference>
<dbReference type="Pfam" id="PF13302">
    <property type="entry name" value="Acetyltransf_3"/>
    <property type="match status" value="1"/>
</dbReference>
<dbReference type="PANTHER" id="PTHR39173:SF1">
    <property type="entry name" value="ACETYLTRANSFERASE"/>
    <property type="match status" value="1"/>
</dbReference>
<dbReference type="PANTHER" id="PTHR39173">
    <property type="entry name" value="ACETYLTRANSFERASE"/>
    <property type="match status" value="1"/>
</dbReference>
<dbReference type="PROSITE" id="PS51186">
    <property type="entry name" value="GNAT"/>
    <property type="match status" value="1"/>
</dbReference>
<protein>
    <submittedName>
        <fullName evidence="2">Acetyltransferase</fullName>
    </submittedName>
</protein>
<evidence type="ECO:0000313" key="2">
    <source>
        <dbReference type="EMBL" id="MDR7361940.1"/>
    </source>
</evidence>
<evidence type="ECO:0000259" key="1">
    <source>
        <dbReference type="PROSITE" id="PS51186"/>
    </source>
</evidence>
<proteinExistence type="predicted"/>
<accession>A0ABU2BTI5</accession>
<dbReference type="SUPFAM" id="SSF55729">
    <property type="entry name" value="Acyl-CoA N-acyltransferases (Nat)"/>
    <property type="match status" value="1"/>
</dbReference>
<keyword evidence="3" id="KW-1185">Reference proteome</keyword>
<dbReference type="EMBL" id="JAVDYG010000001">
    <property type="protein sequence ID" value="MDR7361940.1"/>
    <property type="molecule type" value="Genomic_DNA"/>
</dbReference>
<feature type="domain" description="N-acetyltransferase" evidence="1">
    <location>
        <begin position="50"/>
        <end position="187"/>
    </location>
</feature>
<evidence type="ECO:0000313" key="3">
    <source>
        <dbReference type="Proteomes" id="UP001183648"/>
    </source>
</evidence>
<dbReference type="InterPro" id="IPR016181">
    <property type="entry name" value="Acyl_CoA_acyltransferase"/>
</dbReference>
<sequence length="187" mass="20762">MPELVVPRPSLHSPFLEALAEYAAAGDYPHGSGITPDHLPLDEVRGEPWFAGDLADPERFAAYAEAMPRLADGDVARGFAMVPDTKRWITERDQVLGFLSVRHELNDFRLEEGGHIGYSVRPSARRRGLATYACAWGLDHLRSLGVDRALITCDDDNEASAATILRNGGVLEDVRHGKRRYWVDLRA</sequence>
<dbReference type="Gene3D" id="3.40.630.30">
    <property type="match status" value="1"/>
</dbReference>